<evidence type="ECO:0000259" key="3">
    <source>
        <dbReference type="Pfam" id="PF24883"/>
    </source>
</evidence>
<gene>
    <name evidence="4" type="ORF">FN846DRAFT_1009047</name>
</gene>
<dbReference type="Proteomes" id="UP000326924">
    <property type="component" value="Unassembled WGS sequence"/>
</dbReference>
<comment type="caution">
    <text evidence="4">The sequence shown here is derived from an EMBL/GenBank/DDBJ whole genome shotgun (WGS) entry which is preliminary data.</text>
</comment>
<name>A0A5J5F0M2_9PEZI</name>
<evidence type="ECO:0000259" key="2">
    <source>
        <dbReference type="Pfam" id="PF22939"/>
    </source>
</evidence>
<feature type="domain" description="GPI inositol-deacylase winged helix" evidence="2">
    <location>
        <begin position="220"/>
        <end position="301"/>
    </location>
</feature>
<accession>A0A5J5F0M2</accession>
<organism evidence="4 5">
    <name type="scientific">Sphaerosporella brunnea</name>
    <dbReference type="NCBI Taxonomy" id="1250544"/>
    <lineage>
        <taxon>Eukaryota</taxon>
        <taxon>Fungi</taxon>
        <taxon>Dikarya</taxon>
        <taxon>Ascomycota</taxon>
        <taxon>Pezizomycotina</taxon>
        <taxon>Pezizomycetes</taxon>
        <taxon>Pezizales</taxon>
        <taxon>Pyronemataceae</taxon>
        <taxon>Sphaerosporella</taxon>
    </lineage>
</organism>
<dbReference type="InParanoid" id="A0A5J5F0M2"/>
<proteinExistence type="predicted"/>
<dbReference type="Pfam" id="PF22939">
    <property type="entry name" value="WHD_GPIID"/>
    <property type="match status" value="1"/>
</dbReference>
<feature type="non-terminal residue" evidence="4">
    <location>
        <position position="1"/>
    </location>
</feature>
<feature type="domain" description="Nephrocystin 3-like N-terminal" evidence="3">
    <location>
        <begin position="3"/>
        <end position="109"/>
    </location>
</feature>
<protein>
    <recommendedName>
        <fullName evidence="6">NACHT domain-containing protein</fullName>
    </recommendedName>
</protein>
<dbReference type="AlphaFoldDB" id="A0A5J5F0M2"/>
<dbReference type="OrthoDB" id="195446at2759"/>
<dbReference type="InterPro" id="IPR056884">
    <property type="entry name" value="NPHP3-like_N"/>
</dbReference>
<feature type="non-terminal residue" evidence="4">
    <location>
        <position position="371"/>
    </location>
</feature>
<dbReference type="InterPro" id="IPR054471">
    <property type="entry name" value="GPIID_WHD"/>
</dbReference>
<sequence length="371" mass="42815">EASHCNMLCSILRQILCQDESLFYHFQHEYERHKHLCREQQGQGQLKIPFESLKRIIRSVACYMTEKELYLIVDGIDESASQDRLDIINLLFSLRSNSYSKVKVLVASRPLPELTSVSGTPAYSRLALFDHPGMKRFTLELFQHNTLWSNMRQVTEAIRLKADGCFISTVLLKKQLLLFIEQGGHEHEYLEFLNNIPNGLEPLYRFMLSRVSLRIGLGLFELVMCAARPLTLFELQHALTIEVDSEERILSNEVFEESLITTSMVIDWGCGLLKIHTDAGKVEVVRTRHSTVLEFMLSDGKIKDSNAHMAMATVCIRYLAICSSYVMPRDGSPQVPMFWLGEQFESYARFLDKRPFINYVLRYSQDHVDQC</sequence>
<evidence type="ECO:0000256" key="1">
    <source>
        <dbReference type="ARBA" id="ARBA00022737"/>
    </source>
</evidence>
<dbReference type="Pfam" id="PF24883">
    <property type="entry name" value="NPHP3_N"/>
    <property type="match status" value="1"/>
</dbReference>
<evidence type="ECO:0008006" key="6">
    <source>
        <dbReference type="Google" id="ProtNLM"/>
    </source>
</evidence>
<keyword evidence="1" id="KW-0677">Repeat</keyword>
<reference evidence="4 5" key="1">
    <citation type="submission" date="2019-09" db="EMBL/GenBank/DDBJ databases">
        <title>Draft genome of the ectomycorrhizal ascomycete Sphaerosporella brunnea.</title>
        <authorList>
            <consortium name="DOE Joint Genome Institute"/>
            <person name="Benucci G.M."/>
            <person name="Marozzi G."/>
            <person name="Antonielli L."/>
            <person name="Sanchez S."/>
            <person name="Marco P."/>
            <person name="Wang X."/>
            <person name="Falini L.B."/>
            <person name="Barry K."/>
            <person name="Haridas S."/>
            <person name="Lipzen A."/>
            <person name="Labutti K."/>
            <person name="Grigoriev I.V."/>
            <person name="Murat C."/>
            <person name="Martin F."/>
            <person name="Albertini E."/>
            <person name="Donnini D."/>
            <person name="Bonito G."/>
        </authorList>
    </citation>
    <scope>NUCLEOTIDE SEQUENCE [LARGE SCALE GENOMIC DNA]</scope>
    <source>
        <strain evidence="4 5">Sb_GMNB300</strain>
    </source>
</reference>
<evidence type="ECO:0000313" key="5">
    <source>
        <dbReference type="Proteomes" id="UP000326924"/>
    </source>
</evidence>
<dbReference type="PANTHER" id="PTHR10039">
    <property type="entry name" value="AMELOGENIN"/>
    <property type="match status" value="1"/>
</dbReference>
<keyword evidence="5" id="KW-1185">Reference proteome</keyword>
<dbReference type="EMBL" id="VXIS01000058">
    <property type="protein sequence ID" value="KAA8909402.1"/>
    <property type="molecule type" value="Genomic_DNA"/>
</dbReference>
<evidence type="ECO:0000313" key="4">
    <source>
        <dbReference type="EMBL" id="KAA8909402.1"/>
    </source>
</evidence>